<feature type="compositionally biased region" description="Polar residues" evidence="1">
    <location>
        <begin position="144"/>
        <end position="153"/>
    </location>
</feature>
<feature type="compositionally biased region" description="Low complexity" evidence="1">
    <location>
        <begin position="19"/>
        <end position="44"/>
    </location>
</feature>
<evidence type="ECO:0000256" key="2">
    <source>
        <dbReference type="SAM" id="SignalP"/>
    </source>
</evidence>
<feature type="region of interest" description="Disordered" evidence="1">
    <location>
        <begin position="127"/>
        <end position="153"/>
    </location>
</feature>
<evidence type="ECO:0000256" key="1">
    <source>
        <dbReference type="SAM" id="MobiDB-lite"/>
    </source>
</evidence>
<evidence type="ECO:0000313" key="4">
    <source>
        <dbReference type="Proteomes" id="UP000831327"/>
    </source>
</evidence>
<protein>
    <recommendedName>
        <fullName evidence="5">PepSY domain-containing protein</fullName>
    </recommendedName>
</protein>
<feature type="compositionally biased region" description="Low complexity" evidence="1">
    <location>
        <begin position="127"/>
        <end position="142"/>
    </location>
</feature>
<feature type="signal peptide" evidence="2">
    <location>
        <begin position="1"/>
        <end position="24"/>
    </location>
</feature>
<feature type="region of interest" description="Disordered" evidence="1">
    <location>
        <begin position="19"/>
        <end position="114"/>
    </location>
</feature>
<evidence type="ECO:0008006" key="5">
    <source>
        <dbReference type="Google" id="ProtNLM"/>
    </source>
</evidence>
<reference evidence="3 4" key="1">
    <citation type="journal article" date="2016" name="Microbes Environ.">
        <title>Phylogenetically diverse aerobic anoxygenic phototrophic bacteria isolated from epilithic biofilms in Tama river, Japan.</title>
        <authorList>
            <person name="Hirose S."/>
            <person name="Matsuura K."/>
            <person name="Haruta S."/>
        </authorList>
    </citation>
    <scope>NUCLEOTIDE SEQUENCE [LARGE SCALE GENOMIC DNA]</scope>
    <source>
        <strain evidence="3 4">S08</strain>
    </source>
</reference>
<sequence length="153" mass="15375">MYATKAAILLMAAAMMAQPGAASAQTAAPAPGQTAQPPGTTNPGQPSPAAPQRRGGLPTGVQMDGAPAEGANSFTEGQARSRIEDAGYTQLSGLRLDESGVWRGRASHGGTMDDVALDFRGVVYAAAAARAPAASSQRTATPQRPGTSPASTR</sequence>
<dbReference type="RefSeq" id="WP_244408635.1">
    <property type="nucleotide sequence ID" value="NZ_AP025637.1"/>
</dbReference>
<name>A0ABN6PA54_9PROT</name>
<keyword evidence="4" id="KW-1185">Reference proteome</keyword>
<dbReference type="Proteomes" id="UP000831327">
    <property type="component" value="Chromosome"/>
</dbReference>
<organism evidence="3 4">
    <name type="scientific">Roseomonas fluvialis</name>
    <dbReference type="NCBI Taxonomy" id="1750527"/>
    <lineage>
        <taxon>Bacteria</taxon>
        <taxon>Pseudomonadati</taxon>
        <taxon>Pseudomonadota</taxon>
        <taxon>Alphaproteobacteria</taxon>
        <taxon>Acetobacterales</taxon>
        <taxon>Roseomonadaceae</taxon>
        <taxon>Roseomonas</taxon>
    </lineage>
</organism>
<dbReference type="EMBL" id="AP025637">
    <property type="protein sequence ID" value="BDG74463.1"/>
    <property type="molecule type" value="Genomic_DNA"/>
</dbReference>
<feature type="chain" id="PRO_5046418061" description="PepSY domain-containing protein" evidence="2">
    <location>
        <begin position="25"/>
        <end position="153"/>
    </location>
</feature>
<keyword evidence="2" id="KW-0732">Signal</keyword>
<evidence type="ECO:0000313" key="3">
    <source>
        <dbReference type="EMBL" id="BDG74463.1"/>
    </source>
</evidence>
<accession>A0ABN6PA54</accession>
<proteinExistence type="predicted"/>
<gene>
    <name evidence="3" type="ORF">Rmf_43920</name>
</gene>